<dbReference type="Pfam" id="PF11747">
    <property type="entry name" value="RebB"/>
    <property type="match status" value="1"/>
</dbReference>
<keyword evidence="1" id="KW-0812">Transmembrane</keyword>
<evidence type="ECO:0000313" key="2">
    <source>
        <dbReference type="EMBL" id="QTD49438.1"/>
    </source>
</evidence>
<sequence length="77" mass="7646">MIAATPVSLEAVANLNDEVIGRAPSLAMGNLYVATSHAMALSAENTAFMMAQNKITASAVTSAGAAIILAAVASAII</sequence>
<name>A0A8A4TKS1_SULCO</name>
<accession>A0A8A4TKS1</accession>
<organism evidence="2 3">
    <name type="scientific">Sulfidibacter corallicola</name>
    <dbReference type="NCBI Taxonomy" id="2818388"/>
    <lineage>
        <taxon>Bacteria</taxon>
        <taxon>Pseudomonadati</taxon>
        <taxon>Acidobacteriota</taxon>
        <taxon>Holophagae</taxon>
        <taxon>Acanthopleuribacterales</taxon>
        <taxon>Acanthopleuribacteraceae</taxon>
        <taxon>Sulfidibacter</taxon>
    </lineage>
</organism>
<proteinExistence type="predicted"/>
<keyword evidence="1" id="KW-1133">Transmembrane helix</keyword>
<evidence type="ECO:0000313" key="3">
    <source>
        <dbReference type="Proteomes" id="UP000663929"/>
    </source>
</evidence>
<reference evidence="2" key="1">
    <citation type="submission" date="2021-03" db="EMBL/GenBank/DDBJ databases">
        <title>Acanthopleuribacteraceae sp. M133.</title>
        <authorList>
            <person name="Wang G."/>
        </authorList>
    </citation>
    <scope>NUCLEOTIDE SEQUENCE</scope>
    <source>
        <strain evidence="2">M133</strain>
    </source>
</reference>
<dbReference type="InterPro" id="IPR021070">
    <property type="entry name" value="Killing_trait_RebB"/>
</dbReference>
<keyword evidence="3" id="KW-1185">Reference proteome</keyword>
<gene>
    <name evidence="2" type="ORF">J3U87_27955</name>
</gene>
<dbReference type="KEGG" id="scor:J3U87_27955"/>
<dbReference type="AlphaFoldDB" id="A0A8A4TKS1"/>
<dbReference type="EMBL" id="CP071793">
    <property type="protein sequence ID" value="QTD49438.1"/>
    <property type="molecule type" value="Genomic_DNA"/>
</dbReference>
<dbReference type="Proteomes" id="UP000663929">
    <property type="component" value="Chromosome"/>
</dbReference>
<evidence type="ECO:0000256" key="1">
    <source>
        <dbReference type="SAM" id="Phobius"/>
    </source>
</evidence>
<protein>
    <submittedName>
        <fullName evidence="2">RebB family R body protein</fullName>
    </submittedName>
</protein>
<dbReference type="RefSeq" id="WP_237379072.1">
    <property type="nucleotide sequence ID" value="NZ_CP071793.1"/>
</dbReference>
<keyword evidence="1" id="KW-0472">Membrane</keyword>
<feature type="transmembrane region" description="Helical" evidence="1">
    <location>
        <begin position="55"/>
        <end position="76"/>
    </location>
</feature>